<dbReference type="Proteomes" id="UP000184080">
    <property type="component" value="Unassembled WGS sequence"/>
</dbReference>
<evidence type="ECO:0000256" key="1">
    <source>
        <dbReference type="SAM" id="Phobius"/>
    </source>
</evidence>
<reference evidence="2 3" key="1">
    <citation type="submission" date="2016-11" db="EMBL/GenBank/DDBJ databases">
        <authorList>
            <person name="Jaros S."/>
            <person name="Januszkiewicz K."/>
            <person name="Wedrychowicz H."/>
        </authorList>
    </citation>
    <scope>NUCLEOTIDE SEQUENCE [LARGE SCALE GENOMIC DNA]</scope>
    <source>
        <strain evidence="2 3">DSM 21864</strain>
    </source>
</reference>
<keyword evidence="3" id="KW-1185">Reference proteome</keyword>
<protein>
    <recommendedName>
        <fullName evidence="4">DUF2798 domain-containing protein</fullName>
    </recommendedName>
</protein>
<name>A0A1M6BK58_9CLOT</name>
<keyword evidence="1" id="KW-0812">Transmembrane</keyword>
<feature type="transmembrane region" description="Helical" evidence="1">
    <location>
        <begin position="39"/>
        <end position="62"/>
    </location>
</feature>
<dbReference type="STRING" id="1121298.SAMN05444401_0798"/>
<dbReference type="EMBL" id="FQZO01000001">
    <property type="protein sequence ID" value="SHI48883.1"/>
    <property type="molecule type" value="Genomic_DNA"/>
</dbReference>
<proteinExistence type="predicted"/>
<keyword evidence="1" id="KW-0472">Membrane</keyword>
<dbReference type="Pfam" id="PF11391">
    <property type="entry name" value="DUF2798"/>
    <property type="match status" value="1"/>
</dbReference>
<dbReference type="InterPro" id="IPR021529">
    <property type="entry name" value="DUF2798"/>
</dbReference>
<evidence type="ECO:0008006" key="4">
    <source>
        <dbReference type="Google" id="ProtNLM"/>
    </source>
</evidence>
<dbReference type="RefSeq" id="WP_073003895.1">
    <property type="nucleotide sequence ID" value="NZ_FQZO01000001.1"/>
</dbReference>
<organism evidence="2 3">
    <name type="scientific">Clostridium amylolyticum</name>
    <dbReference type="NCBI Taxonomy" id="1121298"/>
    <lineage>
        <taxon>Bacteria</taxon>
        <taxon>Bacillati</taxon>
        <taxon>Bacillota</taxon>
        <taxon>Clostridia</taxon>
        <taxon>Eubacteriales</taxon>
        <taxon>Clostridiaceae</taxon>
        <taxon>Clostridium</taxon>
    </lineage>
</organism>
<gene>
    <name evidence="2" type="ORF">SAMN05444401_0798</name>
</gene>
<accession>A0A1M6BK58</accession>
<evidence type="ECO:0000313" key="2">
    <source>
        <dbReference type="EMBL" id="SHI48883.1"/>
    </source>
</evidence>
<keyword evidence="1" id="KW-1133">Transmembrane helix</keyword>
<feature type="transmembrane region" description="Helical" evidence="1">
    <location>
        <begin position="12"/>
        <end position="33"/>
    </location>
</feature>
<sequence length="75" mass="8302">MKISKKYRGMIFSCLAAVFISVPIAFFMVLINYGFKPGFLMAFLKSSLVGTAISVPLANIFIPLAERIVNKVVEE</sequence>
<evidence type="ECO:0000313" key="3">
    <source>
        <dbReference type="Proteomes" id="UP000184080"/>
    </source>
</evidence>
<dbReference type="AlphaFoldDB" id="A0A1M6BK58"/>